<dbReference type="CDD" id="cd09917">
    <property type="entry name" value="F-box_SF"/>
    <property type="match status" value="1"/>
</dbReference>
<reference evidence="2 3" key="1">
    <citation type="submission" date="2016-04" db="EMBL/GenBank/DDBJ databases">
        <title>A degradative enzymes factory behind the ericoid mycorrhizal symbiosis.</title>
        <authorList>
            <consortium name="DOE Joint Genome Institute"/>
            <person name="Martino E."/>
            <person name="Morin E."/>
            <person name="Grelet G."/>
            <person name="Kuo A."/>
            <person name="Kohler A."/>
            <person name="Daghino S."/>
            <person name="Barry K."/>
            <person name="Choi C."/>
            <person name="Cichocki N."/>
            <person name="Clum A."/>
            <person name="Copeland A."/>
            <person name="Hainaut M."/>
            <person name="Haridas S."/>
            <person name="Labutti K."/>
            <person name="Lindquist E."/>
            <person name="Lipzen A."/>
            <person name="Khouja H.-R."/>
            <person name="Murat C."/>
            <person name="Ohm R."/>
            <person name="Olson A."/>
            <person name="Spatafora J."/>
            <person name="Veneault-Fourrey C."/>
            <person name="Henrissat B."/>
            <person name="Grigoriev I."/>
            <person name="Martin F."/>
            <person name="Perotto S."/>
        </authorList>
    </citation>
    <scope>NUCLEOTIDE SEQUENCE [LARGE SCALE GENOMIC DNA]</scope>
    <source>
        <strain evidence="2 3">F</strain>
    </source>
</reference>
<evidence type="ECO:0000313" key="3">
    <source>
        <dbReference type="Proteomes" id="UP000235786"/>
    </source>
</evidence>
<evidence type="ECO:0000313" key="2">
    <source>
        <dbReference type="EMBL" id="PMD45078.1"/>
    </source>
</evidence>
<dbReference type="SUPFAM" id="SSF81383">
    <property type="entry name" value="F-box domain"/>
    <property type="match status" value="1"/>
</dbReference>
<dbReference type="OrthoDB" id="3445164at2759"/>
<evidence type="ECO:0000259" key="1">
    <source>
        <dbReference type="PROSITE" id="PS50181"/>
    </source>
</evidence>
<dbReference type="InterPro" id="IPR001810">
    <property type="entry name" value="F-box_dom"/>
</dbReference>
<name>A0A2J6S2W8_HYAVF</name>
<organism evidence="2 3">
    <name type="scientific">Hyaloscypha variabilis (strain UAMH 11265 / GT02V1 / F)</name>
    <name type="common">Meliniomyces variabilis</name>
    <dbReference type="NCBI Taxonomy" id="1149755"/>
    <lineage>
        <taxon>Eukaryota</taxon>
        <taxon>Fungi</taxon>
        <taxon>Dikarya</taxon>
        <taxon>Ascomycota</taxon>
        <taxon>Pezizomycotina</taxon>
        <taxon>Leotiomycetes</taxon>
        <taxon>Helotiales</taxon>
        <taxon>Hyaloscyphaceae</taxon>
        <taxon>Hyaloscypha</taxon>
        <taxon>Hyaloscypha variabilis</taxon>
    </lineage>
</organism>
<dbReference type="Proteomes" id="UP000235786">
    <property type="component" value="Unassembled WGS sequence"/>
</dbReference>
<dbReference type="InterPro" id="IPR036047">
    <property type="entry name" value="F-box-like_dom_sf"/>
</dbReference>
<keyword evidence="3" id="KW-1185">Reference proteome</keyword>
<dbReference type="EMBL" id="KZ613940">
    <property type="protein sequence ID" value="PMD45078.1"/>
    <property type="molecule type" value="Genomic_DNA"/>
</dbReference>
<dbReference type="AlphaFoldDB" id="A0A2J6S2W8"/>
<dbReference type="PROSITE" id="PS50181">
    <property type="entry name" value="FBOX"/>
    <property type="match status" value="1"/>
</dbReference>
<accession>A0A2J6S2W8</accession>
<dbReference type="Pfam" id="PF00646">
    <property type="entry name" value="F-box"/>
    <property type="match status" value="1"/>
</dbReference>
<proteinExistence type="predicted"/>
<sequence length="209" mass="23984">MAVPTLLAQSKDTAMRAAGDAASIYTPDESCKRFFATYDTSPAPGDAWRQFTKTVPFLGVPPEIHLKIFTFLNPIDAVCLSLVNKYIYTISPPIDPYSHPLTIGEPSSDFPVEQIQGCKHCVPVRFFPHHCELHYHLRGFIPKELNFCGALCQKYTRCEQAGYSDSHEYCGTCGVSYWRRYERGRRHLEVRRPGQKQLRLCKWYNNPKF</sequence>
<gene>
    <name evidence="2" type="ORF">L207DRAFT_507994</name>
</gene>
<protein>
    <recommendedName>
        <fullName evidence="1">F-box domain-containing protein</fullName>
    </recommendedName>
</protein>
<feature type="domain" description="F-box" evidence="1">
    <location>
        <begin position="54"/>
        <end position="90"/>
    </location>
</feature>